<accession>A0A0R3PTK8</accession>
<dbReference type="OrthoDB" id="5870081at2759"/>
<reference evidence="4" key="1">
    <citation type="submission" date="2017-02" db="UniProtKB">
        <authorList>
            <consortium name="WormBaseParasite"/>
        </authorList>
    </citation>
    <scope>IDENTIFICATION</scope>
</reference>
<dbReference type="Proteomes" id="UP000267027">
    <property type="component" value="Unassembled WGS sequence"/>
</dbReference>
<dbReference type="EMBL" id="UYYA01004252">
    <property type="protein sequence ID" value="VDM60717.1"/>
    <property type="molecule type" value="Genomic_DNA"/>
</dbReference>
<feature type="region of interest" description="Disordered" evidence="1">
    <location>
        <begin position="87"/>
        <end position="170"/>
    </location>
</feature>
<proteinExistence type="predicted"/>
<keyword evidence="3" id="KW-1185">Reference proteome</keyword>
<dbReference type="WBParaSite" id="ACOC_0000913101-mRNA-1">
    <property type="protein sequence ID" value="ACOC_0000913101-mRNA-1"/>
    <property type="gene ID" value="ACOC_0000913101"/>
</dbReference>
<protein>
    <submittedName>
        <fullName evidence="4">Ubiquitin-like domain-containing protein</fullName>
    </submittedName>
</protein>
<feature type="compositionally biased region" description="Basic residues" evidence="1">
    <location>
        <begin position="146"/>
        <end position="161"/>
    </location>
</feature>
<dbReference type="Pfam" id="PF17618">
    <property type="entry name" value="SL4P"/>
    <property type="match status" value="1"/>
</dbReference>
<gene>
    <name evidence="2" type="ORF">ACOC_LOCUS9132</name>
</gene>
<dbReference type="AlphaFoldDB" id="A0A0R3PTK8"/>
<evidence type="ECO:0000256" key="1">
    <source>
        <dbReference type="SAM" id="MobiDB-lite"/>
    </source>
</evidence>
<sequence>MTDSTTELKTAYFKLCRESKQRFTIDYKEKDELYQALQKKIGELGIPPGSDMWAVTGCNSIQINSADALLSIVNDCPTVRIIVRTENGYSPSSSDSVDRARGPLRRKHRTRNRSRTRSHSRGWSRSHSRGRSRSHSRGRSYLNSRDHRRKCHHSHSRNRHLYSKDLQSKRHEHHSYSPVFCNEETLDIGPYNGQSPFSSFPRSCFLPGDPHFEHLPICGMGHYHGGHQRCGICGEPLGY</sequence>
<organism evidence="4">
    <name type="scientific">Angiostrongylus costaricensis</name>
    <name type="common">Nematode worm</name>
    <dbReference type="NCBI Taxonomy" id="334426"/>
    <lineage>
        <taxon>Eukaryota</taxon>
        <taxon>Metazoa</taxon>
        <taxon>Ecdysozoa</taxon>
        <taxon>Nematoda</taxon>
        <taxon>Chromadorea</taxon>
        <taxon>Rhabditida</taxon>
        <taxon>Rhabditina</taxon>
        <taxon>Rhabditomorpha</taxon>
        <taxon>Strongyloidea</taxon>
        <taxon>Metastrongylidae</taxon>
        <taxon>Angiostrongylus</taxon>
    </lineage>
</organism>
<name>A0A0R3PTK8_ANGCS</name>
<evidence type="ECO:0000313" key="3">
    <source>
        <dbReference type="Proteomes" id="UP000267027"/>
    </source>
</evidence>
<evidence type="ECO:0000313" key="4">
    <source>
        <dbReference type="WBParaSite" id="ACOC_0000913101-mRNA-1"/>
    </source>
</evidence>
<dbReference type="STRING" id="334426.A0A0R3PTK8"/>
<feature type="compositionally biased region" description="Basic residues" evidence="1">
    <location>
        <begin position="102"/>
        <end position="138"/>
    </location>
</feature>
<evidence type="ECO:0000313" key="2">
    <source>
        <dbReference type="EMBL" id="VDM60717.1"/>
    </source>
</evidence>
<reference evidence="2 3" key="2">
    <citation type="submission" date="2018-11" db="EMBL/GenBank/DDBJ databases">
        <authorList>
            <consortium name="Pathogen Informatics"/>
        </authorList>
    </citation>
    <scope>NUCLEOTIDE SEQUENCE [LARGE SCALE GENOMIC DNA]</scope>
    <source>
        <strain evidence="2 3">Costa Rica</strain>
    </source>
</reference>
<dbReference type="InterPro" id="IPR035127">
    <property type="entry name" value="SL4P"/>
</dbReference>